<dbReference type="GO" id="GO:0008420">
    <property type="term" value="F:RNA polymerase II CTD heptapeptide repeat phosphatase activity"/>
    <property type="evidence" value="ECO:0007669"/>
    <property type="project" value="InterPro"/>
</dbReference>
<sequence length="285" mass="32081">MPDLQQITVDTEHYPIQIKSWKISVGDVVEKDQVLGIYEYLTDNDVSTRCEIRASYAGTIEELGEIDAVFTDEPGTKEFLEAVSDKFEMHIYTMGTRNYAYAIANAIDPDKKYFSDRILSRDDSGNNFFIGTGDINEPMKETPTAPIPTTDEPEESKSAEFKTPAPRSPKKQRPQIIEDDNDLAYISTILNQLHKEYYEQFVDSEPLPNVGVILPALRKSVLEGVHIVFSGVIPLAQDVRTHELWIQAQQFGATCHHELNATVTHVLAKKVLHINIDGDKQSEPS</sequence>
<evidence type="ECO:0000256" key="6">
    <source>
        <dbReference type="ARBA" id="ARBA00048336"/>
    </source>
</evidence>
<evidence type="ECO:0000256" key="2">
    <source>
        <dbReference type="ARBA" id="ARBA00013081"/>
    </source>
</evidence>
<dbReference type="Gene3D" id="3.40.50.10190">
    <property type="entry name" value="BRCT domain"/>
    <property type="match status" value="1"/>
</dbReference>
<dbReference type="SMART" id="SM00577">
    <property type="entry name" value="CPDc"/>
    <property type="match status" value="1"/>
</dbReference>
<dbReference type="EC" id="3.1.3.16" evidence="2"/>
<dbReference type="Pfam" id="PF03031">
    <property type="entry name" value="NIF"/>
    <property type="match status" value="1"/>
</dbReference>
<dbReference type="EMBL" id="JADGKB010000024">
    <property type="protein sequence ID" value="KAJ3258768.1"/>
    <property type="molecule type" value="Genomic_DNA"/>
</dbReference>
<dbReference type="SUPFAM" id="SSF56784">
    <property type="entry name" value="HAD-like"/>
    <property type="match status" value="1"/>
</dbReference>
<proteinExistence type="predicted"/>
<comment type="catalytic activity">
    <reaction evidence="5">
        <text>O-phospho-L-seryl-[protein] + H2O = L-seryl-[protein] + phosphate</text>
        <dbReference type="Rhea" id="RHEA:20629"/>
        <dbReference type="Rhea" id="RHEA-COMP:9863"/>
        <dbReference type="Rhea" id="RHEA-COMP:11604"/>
        <dbReference type="ChEBI" id="CHEBI:15377"/>
        <dbReference type="ChEBI" id="CHEBI:29999"/>
        <dbReference type="ChEBI" id="CHEBI:43474"/>
        <dbReference type="ChEBI" id="CHEBI:83421"/>
        <dbReference type="EC" id="3.1.3.16"/>
    </reaction>
</comment>
<dbReference type="Proteomes" id="UP001210925">
    <property type="component" value="Unassembled WGS sequence"/>
</dbReference>
<keyword evidence="4" id="KW-0539">Nucleus</keyword>
<organism evidence="9 10">
    <name type="scientific">Boothiomyces macroporosus</name>
    <dbReference type="NCBI Taxonomy" id="261099"/>
    <lineage>
        <taxon>Eukaryota</taxon>
        <taxon>Fungi</taxon>
        <taxon>Fungi incertae sedis</taxon>
        <taxon>Chytridiomycota</taxon>
        <taxon>Chytridiomycota incertae sedis</taxon>
        <taxon>Chytridiomycetes</taxon>
        <taxon>Rhizophydiales</taxon>
        <taxon>Terramycetaceae</taxon>
        <taxon>Boothiomyces</taxon>
    </lineage>
</organism>
<dbReference type="Gene3D" id="3.40.50.1000">
    <property type="entry name" value="HAD superfamily/HAD-like"/>
    <property type="match status" value="1"/>
</dbReference>
<evidence type="ECO:0000313" key="9">
    <source>
        <dbReference type="EMBL" id="KAJ3258768.1"/>
    </source>
</evidence>
<accession>A0AAD5Y495</accession>
<dbReference type="InterPro" id="IPR036412">
    <property type="entry name" value="HAD-like_sf"/>
</dbReference>
<dbReference type="SUPFAM" id="SSF52113">
    <property type="entry name" value="BRCT domain"/>
    <property type="match status" value="1"/>
</dbReference>
<dbReference type="PANTHER" id="PTHR23081:SF36">
    <property type="entry name" value="RNA POLYMERASE II SUBUNIT A C-TERMINAL DOMAIN PHOSPHATASE"/>
    <property type="match status" value="1"/>
</dbReference>
<feature type="region of interest" description="Disordered" evidence="7">
    <location>
        <begin position="131"/>
        <end position="177"/>
    </location>
</feature>
<evidence type="ECO:0000256" key="7">
    <source>
        <dbReference type="SAM" id="MobiDB-lite"/>
    </source>
</evidence>
<evidence type="ECO:0000256" key="5">
    <source>
        <dbReference type="ARBA" id="ARBA00047761"/>
    </source>
</evidence>
<evidence type="ECO:0000259" key="8">
    <source>
        <dbReference type="PROSITE" id="PS50969"/>
    </source>
</evidence>
<comment type="catalytic activity">
    <reaction evidence="6">
        <text>O-phospho-L-threonyl-[protein] + H2O = L-threonyl-[protein] + phosphate</text>
        <dbReference type="Rhea" id="RHEA:47004"/>
        <dbReference type="Rhea" id="RHEA-COMP:11060"/>
        <dbReference type="Rhea" id="RHEA-COMP:11605"/>
        <dbReference type="ChEBI" id="CHEBI:15377"/>
        <dbReference type="ChEBI" id="CHEBI:30013"/>
        <dbReference type="ChEBI" id="CHEBI:43474"/>
        <dbReference type="ChEBI" id="CHEBI:61977"/>
        <dbReference type="EC" id="3.1.3.16"/>
    </reaction>
</comment>
<comment type="subcellular location">
    <subcellularLocation>
        <location evidence="1">Nucleus</location>
    </subcellularLocation>
</comment>
<evidence type="ECO:0000256" key="4">
    <source>
        <dbReference type="ARBA" id="ARBA00023242"/>
    </source>
</evidence>
<dbReference type="AlphaFoldDB" id="A0AAD5Y495"/>
<keyword evidence="10" id="KW-1185">Reference proteome</keyword>
<protein>
    <recommendedName>
        <fullName evidence="2">protein-serine/threonine phosphatase</fullName>
        <ecNumber evidence="2">3.1.3.16</ecNumber>
    </recommendedName>
</protein>
<name>A0AAD5Y495_9FUNG</name>
<dbReference type="InterPro" id="IPR004274">
    <property type="entry name" value="FCP1_dom"/>
</dbReference>
<comment type="caution">
    <text evidence="9">The sequence shown here is derived from an EMBL/GenBank/DDBJ whole genome shotgun (WGS) entry which is preliminary data.</text>
</comment>
<dbReference type="GO" id="GO:0005634">
    <property type="term" value="C:nucleus"/>
    <property type="evidence" value="ECO:0007669"/>
    <property type="project" value="UniProtKB-SubCell"/>
</dbReference>
<evidence type="ECO:0000256" key="1">
    <source>
        <dbReference type="ARBA" id="ARBA00004123"/>
    </source>
</evidence>
<dbReference type="InterPro" id="IPR039189">
    <property type="entry name" value="Fcp1"/>
</dbReference>
<evidence type="ECO:0000256" key="3">
    <source>
        <dbReference type="ARBA" id="ARBA00022801"/>
    </source>
</evidence>
<dbReference type="PROSITE" id="PS50969">
    <property type="entry name" value="FCP1"/>
    <property type="match status" value="1"/>
</dbReference>
<feature type="domain" description="FCP1 homology" evidence="8">
    <location>
        <begin position="1"/>
        <end position="193"/>
    </location>
</feature>
<gene>
    <name evidence="9" type="primary">FCP1</name>
    <name evidence="9" type="ORF">HK103_003362</name>
</gene>
<reference evidence="9" key="1">
    <citation type="submission" date="2020-05" db="EMBL/GenBank/DDBJ databases">
        <title>Phylogenomic resolution of chytrid fungi.</title>
        <authorList>
            <person name="Stajich J.E."/>
            <person name="Amses K."/>
            <person name="Simmons R."/>
            <person name="Seto K."/>
            <person name="Myers J."/>
            <person name="Bonds A."/>
            <person name="Quandt C.A."/>
            <person name="Barry K."/>
            <person name="Liu P."/>
            <person name="Grigoriev I."/>
            <person name="Longcore J.E."/>
            <person name="James T.Y."/>
        </authorList>
    </citation>
    <scope>NUCLEOTIDE SEQUENCE</scope>
    <source>
        <strain evidence="9">PLAUS21</strain>
    </source>
</reference>
<dbReference type="InterPro" id="IPR023214">
    <property type="entry name" value="HAD_sf"/>
</dbReference>
<dbReference type="PANTHER" id="PTHR23081">
    <property type="entry name" value="RNA POLYMERASE II CTD PHOSPHATASE"/>
    <property type="match status" value="1"/>
</dbReference>
<dbReference type="InterPro" id="IPR036420">
    <property type="entry name" value="BRCT_dom_sf"/>
</dbReference>
<dbReference type="CDD" id="cd17729">
    <property type="entry name" value="BRCT_CTDP1"/>
    <property type="match status" value="1"/>
</dbReference>
<evidence type="ECO:0000313" key="10">
    <source>
        <dbReference type="Proteomes" id="UP001210925"/>
    </source>
</evidence>
<keyword evidence="3" id="KW-0378">Hydrolase</keyword>